<dbReference type="Gene3D" id="3.40.50.1820">
    <property type="entry name" value="alpha/beta hydrolase"/>
    <property type="match status" value="1"/>
</dbReference>
<keyword evidence="1" id="KW-0812">Transmembrane</keyword>
<name>A0AA36HWK5_9DINO</name>
<dbReference type="SUPFAM" id="SSF53474">
    <property type="entry name" value="alpha/beta-Hydrolases"/>
    <property type="match status" value="1"/>
</dbReference>
<accession>A0AA36HWK5</accession>
<dbReference type="InterPro" id="IPR044294">
    <property type="entry name" value="Lipase-like"/>
</dbReference>
<dbReference type="Pfam" id="PF05057">
    <property type="entry name" value="DUF676"/>
    <property type="match status" value="1"/>
</dbReference>
<proteinExistence type="predicted"/>
<reference evidence="3" key="1">
    <citation type="submission" date="2023-08" db="EMBL/GenBank/DDBJ databases">
        <authorList>
            <person name="Chen Y."/>
            <person name="Shah S."/>
            <person name="Dougan E. K."/>
            <person name="Thang M."/>
            <person name="Chan C."/>
        </authorList>
    </citation>
    <scope>NUCLEOTIDE SEQUENCE</scope>
</reference>
<sequence length="368" mass="40726">MADLVKEWAPSGKAFAKTSAATERDCLVFIVLGHCGVPSDADVLKQELAQLLQDAKVTVWIPTLKGSDALQKDDIDAAALLLAQEVCEAIKSGHCGHLSFVGIGTGGLIVRAAIPWLGAHRNCLTTYMSVGTPHLGVWLPALTWTAYVRTWQLRYFLGRPLWLDQVTHSEGHRAHGSRLHRLCECEDALKYFQRLIFVGSSTDRILPMLSSVVFRPPNVASAQTDLPVVCEDLPRSKILMFAVPLLWLARLRAWLLLVGVLLAGILALVLPSPPGRLGHKVNHSKRFVRDIFQTLTRRTDHDIDLHLATCFLRSLDAERLMRIEVCGCRGHSFFGQYFGSDVLANADLIKHLVHCYGAFLGQSIEKKG</sequence>
<evidence type="ECO:0000313" key="4">
    <source>
        <dbReference type="Proteomes" id="UP001178507"/>
    </source>
</evidence>
<evidence type="ECO:0000259" key="2">
    <source>
        <dbReference type="Pfam" id="PF05057"/>
    </source>
</evidence>
<gene>
    <name evidence="3" type="ORF">EVOR1521_LOCUS5678</name>
</gene>
<evidence type="ECO:0000256" key="1">
    <source>
        <dbReference type="SAM" id="Phobius"/>
    </source>
</evidence>
<keyword evidence="4" id="KW-1185">Reference proteome</keyword>
<dbReference type="EMBL" id="CAUJNA010000412">
    <property type="protein sequence ID" value="CAJ1376685.1"/>
    <property type="molecule type" value="Genomic_DNA"/>
</dbReference>
<feature type="transmembrane region" description="Helical" evidence="1">
    <location>
        <begin position="251"/>
        <end position="270"/>
    </location>
</feature>
<feature type="domain" description="DUF676" evidence="2">
    <location>
        <begin position="24"/>
        <end position="210"/>
    </location>
</feature>
<keyword evidence="1" id="KW-1133">Transmembrane helix</keyword>
<comment type="caution">
    <text evidence="3">The sequence shown here is derived from an EMBL/GenBank/DDBJ whole genome shotgun (WGS) entry which is preliminary data.</text>
</comment>
<dbReference type="AlphaFoldDB" id="A0AA36HWK5"/>
<dbReference type="InterPro" id="IPR007751">
    <property type="entry name" value="DUF676_lipase-like"/>
</dbReference>
<organism evidence="3 4">
    <name type="scientific">Effrenium voratum</name>
    <dbReference type="NCBI Taxonomy" id="2562239"/>
    <lineage>
        <taxon>Eukaryota</taxon>
        <taxon>Sar</taxon>
        <taxon>Alveolata</taxon>
        <taxon>Dinophyceae</taxon>
        <taxon>Suessiales</taxon>
        <taxon>Symbiodiniaceae</taxon>
        <taxon>Effrenium</taxon>
    </lineage>
</organism>
<dbReference type="PANTHER" id="PTHR12482:SF62">
    <property type="entry name" value="LIPASE ROG1-RELATED"/>
    <property type="match status" value="1"/>
</dbReference>
<dbReference type="InterPro" id="IPR029058">
    <property type="entry name" value="AB_hydrolase_fold"/>
</dbReference>
<protein>
    <recommendedName>
        <fullName evidence="2">DUF676 domain-containing protein</fullName>
    </recommendedName>
</protein>
<dbReference type="PANTHER" id="PTHR12482">
    <property type="entry name" value="LIPASE ROG1-RELATED-RELATED"/>
    <property type="match status" value="1"/>
</dbReference>
<keyword evidence="1" id="KW-0472">Membrane</keyword>
<evidence type="ECO:0000313" key="3">
    <source>
        <dbReference type="EMBL" id="CAJ1376685.1"/>
    </source>
</evidence>
<dbReference type="Proteomes" id="UP001178507">
    <property type="component" value="Unassembled WGS sequence"/>
</dbReference>